<proteinExistence type="inferred from homology"/>
<comment type="function">
    <text evidence="8">Catalyzes the oxidation of D-2-hydroxyglutarate (D-2-HG) to alpha-ketoglutarate. Also catalyzes the oxidation of other D-2-hydroxyacids, such as D-malate (D-MAL) and D-lactate (D-LAC). Exhibits high activities towards D-2-HG and D-MAL but a very weak activity towards D-LAC.</text>
</comment>
<protein>
    <recommendedName>
        <fullName evidence="7">D-2-hydroxyglutarate dehydrogenase, mitochondrial</fullName>
        <ecNumber evidence="6">1.1.99.39</ecNumber>
    </recommendedName>
</protein>
<dbReference type="InterPro" id="IPR051264">
    <property type="entry name" value="FAD-oxidored/transferase_4"/>
</dbReference>
<organism evidence="11 12">
    <name type="scientific">Macrostomum lignano</name>
    <dbReference type="NCBI Taxonomy" id="282301"/>
    <lineage>
        <taxon>Eukaryota</taxon>
        <taxon>Metazoa</taxon>
        <taxon>Spiralia</taxon>
        <taxon>Lophotrochozoa</taxon>
        <taxon>Platyhelminthes</taxon>
        <taxon>Rhabditophora</taxon>
        <taxon>Macrostomorpha</taxon>
        <taxon>Macrostomida</taxon>
        <taxon>Macrostomidae</taxon>
        <taxon>Macrostomum</taxon>
    </lineage>
</organism>
<dbReference type="Gene3D" id="3.30.70.2190">
    <property type="match status" value="1"/>
</dbReference>
<dbReference type="InterPro" id="IPR016167">
    <property type="entry name" value="FAD-bd_PCMH_sub1"/>
</dbReference>
<dbReference type="PANTHER" id="PTHR43716">
    <property type="entry name" value="D-2-HYDROXYGLUTARATE DEHYDROGENASE, MITOCHONDRIAL"/>
    <property type="match status" value="1"/>
</dbReference>
<evidence type="ECO:0000256" key="6">
    <source>
        <dbReference type="ARBA" id="ARBA00039003"/>
    </source>
</evidence>
<evidence type="ECO:0000256" key="4">
    <source>
        <dbReference type="ARBA" id="ARBA00022827"/>
    </source>
</evidence>
<dbReference type="InterPro" id="IPR036318">
    <property type="entry name" value="FAD-bd_PCMH-like_sf"/>
</dbReference>
<dbReference type="AlphaFoldDB" id="A0A1I8G653"/>
<dbReference type="SUPFAM" id="SSF56176">
    <property type="entry name" value="FAD-binding/transporter-associated domain-like"/>
    <property type="match status" value="1"/>
</dbReference>
<dbReference type="WBParaSite" id="maker-uti_cns_0000995-snap-gene-1.7-mRNA-1">
    <property type="protein sequence ID" value="maker-uti_cns_0000995-snap-gene-1.7-mRNA-1"/>
    <property type="gene ID" value="maker-uti_cns_0000995-snap-gene-1.7"/>
</dbReference>
<feature type="domain" description="FAD-binding PCMH-type" evidence="10">
    <location>
        <begin position="98"/>
        <end position="293"/>
    </location>
</feature>
<dbReference type="EC" id="1.1.99.39" evidence="6"/>
<evidence type="ECO:0000256" key="9">
    <source>
        <dbReference type="ARBA" id="ARBA00049267"/>
    </source>
</evidence>
<dbReference type="SUPFAM" id="SSF55103">
    <property type="entry name" value="FAD-linked oxidases, C-terminal domain"/>
    <property type="match status" value="1"/>
</dbReference>
<dbReference type="InterPro" id="IPR016171">
    <property type="entry name" value="Vanillyl_alc_oxidase_C-sub2"/>
</dbReference>
<keyword evidence="5" id="KW-0560">Oxidoreductase</keyword>
<evidence type="ECO:0000256" key="7">
    <source>
        <dbReference type="ARBA" id="ARBA00039639"/>
    </source>
</evidence>
<evidence type="ECO:0000313" key="12">
    <source>
        <dbReference type="WBParaSite" id="maker-uti_cns_0000995-snap-gene-1.7-mRNA-1"/>
    </source>
</evidence>
<dbReference type="FunFam" id="1.10.45.10:FF:000001">
    <property type="entry name" value="D-lactate dehydrogenase mitochondrial"/>
    <property type="match status" value="1"/>
</dbReference>
<evidence type="ECO:0000256" key="2">
    <source>
        <dbReference type="ARBA" id="ARBA00008000"/>
    </source>
</evidence>
<dbReference type="Gene3D" id="3.30.70.2740">
    <property type="match status" value="1"/>
</dbReference>
<dbReference type="Gene3D" id="3.30.43.10">
    <property type="entry name" value="Uridine Diphospho-n-acetylenolpyruvylglucosamine Reductase, domain 2"/>
    <property type="match status" value="1"/>
</dbReference>
<dbReference type="Gene3D" id="3.30.465.10">
    <property type="match status" value="1"/>
</dbReference>
<dbReference type="GO" id="GO:0071949">
    <property type="term" value="F:FAD binding"/>
    <property type="evidence" value="ECO:0007669"/>
    <property type="project" value="InterPro"/>
</dbReference>
<dbReference type="PANTHER" id="PTHR43716:SF1">
    <property type="entry name" value="D-2-HYDROXYGLUTARATE DEHYDROGENASE, MITOCHONDRIAL"/>
    <property type="match status" value="1"/>
</dbReference>
<dbReference type="InterPro" id="IPR016169">
    <property type="entry name" value="FAD-bd_PCMH_sub2"/>
</dbReference>
<dbReference type="GO" id="GO:0051990">
    <property type="term" value="F:(R)-2-hydroxyglutarate dehydrogenase activity"/>
    <property type="evidence" value="ECO:0007669"/>
    <property type="project" value="UniProtKB-EC"/>
</dbReference>
<evidence type="ECO:0000256" key="8">
    <source>
        <dbReference type="ARBA" id="ARBA00045410"/>
    </source>
</evidence>
<reference evidence="12" key="1">
    <citation type="submission" date="2016-11" db="UniProtKB">
        <authorList>
            <consortium name="WormBaseParasite"/>
        </authorList>
    </citation>
    <scope>IDENTIFICATION</scope>
</reference>
<keyword evidence="3" id="KW-0285">Flavoprotein</keyword>
<dbReference type="Proteomes" id="UP000095280">
    <property type="component" value="Unplaced"/>
</dbReference>
<comment type="cofactor">
    <cofactor evidence="1">
        <name>FAD</name>
        <dbReference type="ChEBI" id="CHEBI:57692"/>
    </cofactor>
</comment>
<sequence>QLSQTLRSIAPNRRGVLVAAAAVKLSTSSTLRLSSNLPPLASSLYPPISADGRSLSRSSYSRIEPADLLVFADIIGQNHVITDPFEVLAANTDWPRDCRGQGGHVLRPGCAEEVSAILRHCQKRRIAVVPQGGNTGLAGGGVPVFDELVLSLSRMNRVLEFVTTIIFTLKLSQLESNSKIDAVAGLVVAEAGCVLADLDSHLSEHGLTVPLDLAAKGSCQIGGNLSTNAGGIRVLRYGSLRGSVRGLEVALASGELIDCGRVNEDESRLVQLMIGSEGTLGVLTKVTLACPPRPANVRLVLIGCDSFQSVLHLFSAARSTLAETLSAFEVMDAATMSAVSDNLKLNCPLSGSSEFYALVETASCDASGSNDAGKLDKFLECLVSLNHESAGSIDAVISNDSRQFGAIWALRERAFEALVADCGPAGGYMQFDAAVSDRLDMQRLVLATRAEFGQLDCVIRVAGFGHLGDGNLHLVVTADPAGAAACGLWPRVEAFVYGWLARRRGSISAEHGLGWKRSAYLGHCKSPTAVSVMAGIKRLLDPQGILNPYKVLPPSALSY</sequence>
<evidence type="ECO:0000256" key="3">
    <source>
        <dbReference type="ARBA" id="ARBA00022630"/>
    </source>
</evidence>
<keyword evidence="4" id="KW-0274">FAD</keyword>
<keyword evidence="11" id="KW-1185">Reference proteome</keyword>
<dbReference type="FunFam" id="3.30.43.10:FF:000011">
    <property type="entry name" value="D-lactate dehydrogenase (Cytochrome)"/>
    <property type="match status" value="1"/>
</dbReference>
<evidence type="ECO:0000313" key="11">
    <source>
        <dbReference type="Proteomes" id="UP000095280"/>
    </source>
</evidence>
<dbReference type="Gene3D" id="1.10.45.10">
    <property type="entry name" value="Vanillyl-alcohol Oxidase, Chain A, domain 4"/>
    <property type="match status" value="1"/>
</dbReference>
<dbReference type="InterPro" id="IPR016164">
    <property type="entry name" value="FAD-linked_Oxase-like_C"/>
</dbReference>
<name>A0A1I8G653_9PLAT</name>
<comment type="similarity">
    <text evidence="2">Belongs to the FAD-binding oxidoreductase/transferase type 4 family.</text>
</comment>
<evidence type="ECO:0000256" key="1">
    <source>
        <dbReference type="ARBA" id="ARBA00001974"/>
    </source>
</evidence>
<evidence type="ECO:0000256" key="5">
    <source>
        <dbReference type="ARBA" id="ARBA00023002"/>
    </source>
</evidence>
<dbReference type="Pfam" id="PF01565">
    <property type="entry name" value="FAD_binding_4"/>
    <property type="match status" value="1"/>
</dbReference>
<dbReference type="InterPro" id="IPR004113">
    <property type="entry name" value="FAD-bd_oxidored_4_C"/>
</dbReference>
<dbReference type="InterPro" id="IPR006094">
    <property type="entry name" value="Oxid_FAD_bind_N"/>
</dbReference>
<dbReference type="InterPro" id="IPR016166">
    <property type="entry name" value="FAD-bd_PCMH"/>
</dbReference>
<comment type="catalytic activity">
    <reaction evidence="9">
        <text>(R)-malate + A = oxaloacetate + AH2</text>
        <dbReference type="Rhea" id="RHEA:67460"/>
        <dbReference type="ChEBI" id="CHEBI:13193"/>
        <dbReference type="ChEBI" id="CHEBI:15588"/>
        <dbReference type="ChEBI" id="CHEBI:16452"/>
        <dbReference type="ChEBI" id="CHEBI:17499"/>
    </reaction>
    <physiologicalReaction direction="left-to-right" evidence="9">
        <dbReference type="Rhea" id="RHEA:67461"/>
    </physiologicalReaction>
</comment>
<accession>A0A1I8G653</accession>
<evidence type="ECO:0000259" key="10">
    <source>
        <dbReference type="PROSITE" id="PS51387"/>
    </source>
</evidence>
<dbReference type="Pfam" id="PF02913">
    <property type="entry name" value="FAD-oxidase_C"/>
    <property type="match status" value="1"/>
</dbReference>
<dbReference type="GO" id="GO:0005739">
    <property type="term" value="C:mitochondrion"/>
    <property type="evidence" value="ECO:0007669"/>
    <property type="project" value="TreeGrafter"/>
</dbReference>
<dbReference type="PROSITE" id="PS51387">
    <property type="entry name" value="FAD_PCMH"/>
    <property type="match status" value="1"/>
</dbReference>